<evidence type="ECO:0000256" key="2">
    <source>
        <dbReference type="ARBA" id="ARBA00007193"/>
    </source>
</evidence>
<dbReference type="PANTHER" id="PTHR11690:SF288">
    <property type="entry name" value="AMILORIDE-SENSITIVE NA+ CHANNEL-RELATED"/>
    <property type="match status" value="1"/>
</dbReference>
<keyword evidence="4 12" id="KW-0894">Sodium channel</keyword>
<evidence type="ECO:0000256" key="1">
    <source>
        <dbReference type="ARBA" id="ARBA00004141"/>
    </source>
</evidence>
<evidence type="ECO:0000256" key="13">
    <source>
        <dbReference type="SAM" id="Phobius"/>
    </source>
</evidence>
<sequence length="539" mass="60247">MPASDAAASTSGVVDTPAKPKALGLRDVWREFCRSTTMHGLRYLVDEGRTTFDKAFWGVSLLITLVCCTALLVHMYERWLISPAMATNELKMQAVWEVPFPAVTICPDTKFKNSVFNLSEAKRRLSHDPDDRDSLQRNVDTVLLHCDDASAGRCATLTDDDTDFLTSIAPQIGDTVRGFQWRKSRYTNLFGANETGFELWTPILTDEGLCFSFNILSPDDLFTESAVKLPSSEEYGRQPLRYWNLSRGYSADAPLESTFPARAMKGAIGGLGVLLFAPVGDMDYTCRGPMQGFKIAVHSPAEVPQMQQRTRSMLGEELLINVKPSTISTSEELRYYKPQDRRCFFPEERQLEYFKVYTKRNCELECSSNFSRAHCGCVAFFMPRSAGVPVCGPAKLECLREAAHQLEEQELVGERELLAGRQPTAGCNCLADCVALEYDVELYRATFDWERSVGAWIFNGSDFIGMDCARVTINVKDNAIISNQRSELYSLEKFIAACAGVLGLFTGFSLINIIEAAFFVSWGLVAKIYHKAKHALCRS</sequence>
<feature type="transmembrane region" description="Helical" evidence="13">
    <location>
        <begin position="55"/>
        <end position="76"/>
    </location>
</feature>
<dbReference type="Proteomes" id="UP000515158">
    <property type="component" value="Unplaced"/>
</dbReference>
<accession>A0A6P9AF59</accession>
<evidence type="ECO:0000256" key="10">
    <source>
        <dbReference type="ARBA" id="ARBA00023201"/>
    </source>
</evidence>
<dbReference type="GO" id="GO:0005886">
    <property type="term" value="C:plasma membrane"/>
    <property type="evidence" value="ECO:0007669"/>
    <property type="project" value="TreeGrafter"/>
</dbReference>
<evidence type="ECO:0000256" key="5">
    <source>
        <dbReference type="ARBA" id="ARBA00022692"/>
    </source>
</evidence>
<keyword evidence="14" id="KW-1185">Reference proteome</keyword>
<dbReference type="Gene3D" id="1.10.287.770">
    <property type="entry name" value="YojJ-like"/>
    <property type="match status" value="1"/>
</dbReference>
<keyword evidence="10 12" id="KW-0739">Sodium transport</keyword>
<evidence type="ECO:0000256" key="7">
    <source>
        <dbReference type="ARBA" id="ARBA00023053"/>
    </source>
</evidence>
<evidence type="ECO:0000256" key="12">
    <source>
        <dbReference type="RuleBase" id="RU000679"/>
    </source>
</evidence>
<dbReference type="Gene3D" id="1.10.287.820">
    <property type="entry name" value="Acid-sensing ion channel domain"/>
    <property type="match status" value="1"/>
</dbReference>
<evidence type="ECO:0000313" key="15">
    <source>
        <dbReference type="RefSeq" id="XP_034254271.1"/>
    </source>
</evidence>
<protein>
    <submittedName>
        <fullName evidence="15">Pickpocket protein 28-like</fullName>
    </submittedName>
</protein>
<dbReference type="PRINTS" id="PR01078">
    <property type="entry name" value="AMINACHANNEL"/>
</dbReference>
<comment type="similarity">
    <text evidence="2 12">Belongs to the amiloride-sensitive sodium channel (TC 1.A.6) family.</text>
</comment>
<dbReference type="KEGG" id="tpal:117653036"/>
<evidence type="ECO:0000256" key="11">
    <source>
        <dbReference type="ARBA" id="ARBA00023303"/>
    </source>
</evidence>
<dbReference type="AlphaFoldDB" id="A0A6P9AF59"/>
<dbReference type="Pfam" id="PF00858">
    <property type="entry name" value="ASC"/>
    <property type="match status" value="1"/>
</dbReference>
<reference evidence="15" key="1">
    <citation type="submission" date="2025-08" db="UniProtKB">
        <authorList>
            <consortium name="RefSeq"/>
        </authorList>
    </citation>
    <scope>IDENTIFICATION</scope>
    <source>
        <tissue evidence="15">Total insect</tissue>
    </source>
</reference>
<comment type="subcellular location">
    <subcellularLocation>
        <location evidence="1">Membrane</location>
        <topology evidence="1">Multi-pass membrane protein</topology>
    </subcellularLocation>
</comment>
<organism evidence="15">
    <name type="scientific">Thrips palmi</name>
    <name type="common">Melon thrips</name>
    <dbReference type="NCBI Taxonomy" id="161013"/>
    <lineage>
        <taxon>Eukaryota</taxon>
        <taxon>Metazoa</taxon>
        <taxon>Ecdysozoa</taxon>
        <taxon>Arthropoda</taxon>
        <taxon>Hexapoda</taxon>
        <taxon>Insecta</taxon>
        <taxon>Pterygota</taxon>
        <taxon>Neoptera</taxon>
        <taxon>Paraneoptera</taxon>
        <taxon>Thysanoptera</taxon>
        <taxon>Terebrantia</taxon>
        <taxon>Thripoidea</taxon>
        <taxon>Thripidae</taxon>
        <taxon>Thrips</taxon>
    </lineage>
</organism>
<evidence type="ECO:0000313" key="14">
    <source>
        <dbReference type="Proteomes" id="UP000515158"/>
    </source>
</evidence>
<evidence type="ECO:0000256" key="3">
    <source>
        <dbReference type="ARBA" id="ARBA00022448"/>
    </source>
</evidence>
<evidence type="ECO:0000256" key="4">
    <source>
        <dbReference type="ARBA" id="ARBA00022461"/>
    </source>
</evidence>
<dbReference type="PANTHER" id="PTHR11690">
    <property type="entry name" value="AMILORIDE-SENSITIVE SODIUM CHANNEL-RELATED"/>
    <property type="match status" value="1"/>
</dbReference>
<gene>
    <name evidence="15" type="primary">LOC117653036</name>
</gene>
<evidence type="ECO:0000256" key="9">
    <source>
        <dbReference type="ARBA" id="ARBA00023136"/>
    </source>
</evidence>
<keyword evidence="8 12" id="KW-0406">Ion transport</keyword>
<evidence type="ECO:0000256" key="8">
    <source>
        <dbReference type="ARBA" id="ARBA00023065"/>
    </source>
</evidence>
<dbReference type="RefSeq" id="XP_034254271.1">
    <property type="nucleotide sequence ID" value="XM_034398380.1"/>
</dbReference>
<keyword evidence="3 12" id="KW-0813">Transport</keyword>
<dbReference type="GO" id="GO:0015280">
    <property type="term" value="F:ligand-gated sodium channel activity"/>
    <property type="evidence" value="ECO:0007669"/>
    <property type="project" value="TreeGrafter"/>
</dbReference>
<dbReference type="GeneID" id="117653036"/>
<evidence type="ECO:0000256" key="6">
    <source>
        <dbReference type="ARBA" id="ARBA00022989"/>
    </source>
</evidence>
<dbReference type="OrthoDB" id="6021021at2759"/>
<keyword evidence="7" id="KW-0915">Sodium</keyword>
<proteinExistence type="inferred from homology"/>
<name>A0A6P9AF59_THRPL</name>
<keyword evidence="11 12" id="KW-0407">Ion channel</keyword>
<feature type="transmembrane region" description="Helical" evidence="13">
    <location>
        <begin position="494"/>
        <end position="514"/>
    </location>
</feature>
<keyword evidence="9 13" id="KW-0472">Membrane</keyword>
<keyword evidence="5 12" id="KW-0812">Transmembrane</keyword>
<dbReference type="InterPro" id="IPR001873">
    <property type="entry name" value="ENaC"/>
</dbReference>
<keyword evidence="6 13" id="KW-1133">Transmembrane helix</keyword>
<dbReference type="InParanoid" id="A0A6P9AF59"/>